<dbReference type="PANTHER" id="PTHR35006">
    <property type="entry name" value="GLYOXALASE FAMILY PROTEIN (AFU_ORTHOLOGUE AFUA_5G14830)"/>
    <property type="match status" value="1"/>
</dbReference>
<sequence length="126" mass="13777">MFSHVMIGANDIEESKTFYDAVLQELGHPPGSINPEGQCFYFADNNVFALTIPINGQPAAHGNGMTIGFLAKSTKLVDAWYEVGLAHGGVPCEDPPGVRDFEDRKYYIAYLRDPAGNKICALHSML</sequence>
<gene>
    <name evidence="2" type="ORF">MSP8886_03437</name>
</gene>
<evidence type="ECO:0000259" key="1">
    <source>
        <dbReference type="PROSITE" id="PS51819"/>
    </source>
</evidence>
<dbReference type="Gene3D" id="3.10.180.10">
    <property type="entry name" value="2,3-Dihydroxybiphenyl 1,2-Dioxygenase, domain 1"/>
    <property type="match status" value="1"/>
</dbReference>
<reference evidence="2 3" key="1">
    <citation type="submission" date="2016-06" db="EMBL/GenBank/DDBJ databases">
        <authorList>
            <person name="Kjaerup R.B."/>
            <person name="Dalgaard T.S."/>
            <person name="Juul-Madsen H.R."/>
        </authorList>
    </citation>
    <scope>NUCLEOTIDE SEQUENCE [LARGE SCALE GENOMIC DNA]</scope>
    <source>
        <strain evidence="2 3">CECT 8886</strain>
    </source>
</reference>
<protein>
    <submittedName>
        <fullName evidence="2">Glyoxalase-like domain protein</fullName>
    </submittedName>
</protein>
<dbReference type="Proteomes" id="UP000092544">
    <property type="component" value="Unassembled WGS sequence"/>
</dbReference>
<proteinExistence type="predicted"/>
<dbReference type="EMBL" id="FLOB01000010">
    <property type="protein sequence ID" value="SBS35648.1"/>
    <property type="molecule type" value="Genomic_DNA"/>
</dbReference>
<dbReference type="Pfam" id="PF00903">
    <property type="entry name" value="Glyoxalase"/>
    <property type="match status" value="1"/>
</dbReference>
<dbReference type="PROSITE" id="PS51819">
    <property type="entry name" value="VOC"/>
    <property type="match status" value="1"/>
</dbReference>
<dbReference type="PANTHER" id="PTHR35006:SF1">
    <property type="entry name" value="BLL2941 PROTEIN"/>
    <property type="match status" value="1"/>
</dbReference>
<keyword evidence="3" id="KW-1185">Reference proteome</keyword>
<dbReference type="InterPro" id="IPR037523">
    <property type="entry name" value="VOC_core"/>
</dbReference>
<dbReference type="InterPro" id="IPR004360">
    <property type="entry name" value="Glyas_Fos-R_dOase_dom"/>
</dbReference>
<organism evidence="2 3">
    <name type="scientific">Marinomonas spartinae</name>
    <dbReference type="NCBI Taxonomy" id="1792290"/>
    <lineage>
        <taxon>Bacteria</taxon>
        <taxon>Pseudomonadati</taxon>
        <taxon>Pseudomonadota</taxon>
        <taxon>Gammaproteobacteria</taxon>
        <taxon>Oceanospirillales</taxon>
        <taxon>Oceanospirillaceae</taxon>
        <taxon>Marinomonas</taxon>
    </lineage>
</organism>
<dbReference type="InterPro" id="IPR029068">
    <property type="entry name" value="Glyas_Bleomycin-R_OHBP_Dase"/>
</dbReference>
<dbReference type="OrthoDB" id="9800438at2"/>
<feature type="domain" description="VOC" evidence="1">
    <location>
        <begin position="1"/>
        <end position="124"/>
    </location>
</feature>
<evidence type="ECO:0000313" key="3">
    <source>
        <dbReference type="Proteomes" id="UP000092544"/>
    </source>
</evidence>
<dbReference type="RefSeq" id="WP_067018658.1">
    <property type="nucleotide sequence ID" value="NZ_FLOB01000010.1"/>
</dbReference>
<dbReference type="STRING" id="1792290.MSP8886_03437"/>
<accession>A0A1A8TRS8</accession>
<dbReference type="CDD" id="cd07262">
    <property type="entry name" value="VOC_like"/>
    <property type="match status" value="1"/>
</dbReference>
<dbReference type="SUPFAM" id="SSF54593">
    <property type="entry name" value="Glyoxalase/Bleomycin resistance protein/Dihydroxybiphenyl dioxygenase"/>
    <property type="match status" value="1"/>
</dbReference>
<dbReference type="AlphaFoldDB" id="A0A1A8TRS8"/>
<name>A0A1A8TRS8_9GAMM</name>
<evidence type="ECO:0000313" key="2">
    <source>
        <dbReference type="EMBL" id="SBS35648.1"/>
    </source>
</evidence>